<feature type="compositionally biased region" description="Polar residues" evidence="1">
    <location>
        <begin position="74"/>
        <end position="85"/>
    </location>
</feature>
<evidence type="ECO:0000313" key="2">
    <source>
        <dbReference type="EMBL" id="KZP07410.1"/>
    </source>
</evidence>
<evidence type="ECO:0000256" key="1">
    <source>
        <dbReference type="SAM" id="MobiDB-lite"/>
    </source>
</evidence>
<proteinExistence type="predicted"/>
<name>A0A167XNS3_9AGAM</name>
<organism evidence="2 5">
    <name type="scientific">Athelia psychrophila</name>
    <dbReference type="NCBI Taxonomy" id="1759441"/>
    <lineage>
        <taxon>Eukaryota</taxon>
        <taxon>Fungi</taxon>
        <taxon>Dikarya</taxon>
        <taxon>Basidiomycota</taxon>
        <taxon>Agaricomycotina</taxon>
        <taxon>Agaricomycetes</taxon>
        <taxon>Agaricomycetidae</taxon>
        <taxon>Atheliales</taxon>
        <taxon>Atheliaceae</taxon>
        <taxon>Athelia</taxon>
    </lineage>
</organism>
<feature type="region of interest" description="Disordered" evidence="1">
    <location>
        <begin position="53"/>
        <end position="114"/>
    </location>
</feature>
<dbReference type="Proteomes" id="UP000076532">
    <property type="component" value="Unassembled WGS sequence"/>
</dbReference>
<protein>
    <submittedName>
        <fullName evidence="2">Uncharacterized protein</fullName>
    </submittedName>
</protein>
<reference evidence="2 5" key="1">
    <citation type="journal article" date="2016" name="Mol. Biol. Evol.">
        <title>Comparative Genomics of Early-Diverging Mushroom-Forming Fungi Provides Insights into the Origins of Lignocellulose Decay Capabilities.</title>
        <authorList>
            <person name="Nagy L.G."/>
            <person name="Riley R."/>
            <person name="Tritt A."/>
            <person name="Adam C."/>
            <person name="Daum C."/>
            <person name="Floudas D."/>
            <person name="Sun H."/>
            <person name="Yadav J.S."/>
            <person name="Pangilinan J."/>
            <person name="Larsson K.H."/>
            <person name="Matsuura K."/>
            <person name="Barry K."/>
            <person name="Labutti K."/>
            <person name="Kuo R."/>
            <person name="Ohm R.A."/>
            <person name="Bhattacharya S.S."/>
            <person name="Shirouzu T."/>
            <person name="Yoshinaga Y."/>
            <person name="Martin F.M."/>
            <person name="Grigoriev I.V."/>
            <person name="Hibbett D.S."/>
        </authorList>
    </citation>
    <scope>NUCLEOTIDE SEQUENCE [LARGE SCALE GENOMIC DNA]</scope>
    <source>
        <strain evidence="2 5">CBS 109695</strain>
    </source>
</reference>
<evidence type="ECO:0000313" key="5">
    <source>
        <dbReference type="Proteomes" id="UP000076532"/>
    </source>
</evidence>
<sequence>MTVVTTSTFVCVPPDLHLYAQSAPSMLFLAGKDLDFPETRKGVPVVSCKVRPVHESLPPTMGLGDENETKQESNNRVPFPQSTNPRRLHTYASDESPGSRSTPPGPPESTYSLL</sequence>
<gene>
    <name evidence="4" type="ORF">FIBSPDRAFT_855314</name>
    <name evidence="3" type="ORF">FIBSPDRAFT_869032</name>
    <name evidence="2" type="ORF">FIBSPDRAFT_875501</name>
</gene>
<evidence type="ECO:0000313" key="3">
    <source>
        <dbReference type="EMBL" id="KZP13754.1"/>
    </source>
</evidence>
<accession>A0A167XNS3</accession>
<dbReference type="EMBL" id="KV417628">
    <property type="protein sequence ID" value="KZP13754.1"/>
    <property type="molecule type" value="Genomic_DNA"/>
</dbReference>
<keyword evidence="5" id="KW-1185">Reference proteome</keyword>
<dbReference type="EMBL" id="KV417752">
    <property type="protein sequence ID" value="KZP07410.1"/>
    <property type="molecule type" value="Genomic_DNA"/>
</dbReference>
<evidence type="ECO:0000313" key="4">
    <source>
        <dbReference type="EMBL" id="KZP26018.1"/>
    </source>
</evidence>
<dbReference type="AlphaFoldDB" id="A0A167XNS3"/>
<dbReference type="EMBL" id="KV417517">
    <property type="protein sequence ID" value="KZP26018.1"/>
    <property type="molecule type" value="Genomic_DNA"/>
</dbReference>